<dbReference type="SUPFAM" id="SSF48726">
    <property type="entry name" value="Immunoglobulin"/>
    <property type="match status" value="2"/>
</dbReference>
<dbReference type="InterPro" id="IPR056386">
    <property type="entry name" value="Ig_CD22"/>
</dbReference>
<dbReference type="Pfam" id="PF08205">
    <property type="entry name" value="C2-set_2"/>
    <property type="match status" value="1"/>
</dbReference>
<sequence length="298" mass="33060">VLRRLNANVFSLHTQTGLCAVISCTFNHLDSVKPNAAVWYKYPANGKREKDNHIIFQSKNPSEAQEGSKHRVSLLETDLTKGNCSVIINDIKENDAGQYQFRMIGGPFTDPQKITVTALTQEPSMLTPTLTEGKSATLTCTAPGICSGTPPHITWTWRGTGDNMTEEALTSVTTTHFSTLTFTPSAKYHGTKVTCLVTFNGSVTTKKTLKLNVTSKYCTLSDLVLQQKLSGQSEREAASHPKRIIRKVWMHCSSPNCSWMVGRSCSRRMCWYHSLYMAVFLGKIVSEPTPLAEKQPHT</sequence>
<dbReference type="InterPro" id="IPR013162">
    <property type="entry name" value="CD80_C2-set"/>
</dbReference>
<evidence type="ECO:0000313" key="11">
    <source>
        <dbReference type="Proteomes" id="UP000472277"/>
    </source>
</evidence>
<dbReference type="Ensembl" id="ENSSTUT00000085653.1">
    <property type="protein sequence ID" value="ENSSTUP00000080445.1"/>
    <property type="gene ID" value="ENSSTUG00000035502.1"/>
</dbReference>
<accession>A0A674C9G3</accession>
<comment type="subcellular location">
    <subcellularLocation>
        <location evidence="1">Membrane</location>
        <topology evidence="1">Single-pass membrane protein</topology>
    </subcellularLocation>
</comment>
<dbReference type="PANTHER" id="PTHR12035">
    <property type="entry name" value="SIALIC ACID BINDING IMMUNOGLOBULIN-LIKE LECTIN"/>
    <property type="match status" value="1"/>
</dbReference>
<evidence type="ECO:0000256" key="4">
    <source>
        <dbReference type="ARBA" id="ARBA00022889"/>
    </source>
</evidence>
<dbReference type="GO" id="GO:0033691">
    <property type="term" value="F:sialic acid binding"/>
    <property type="evidence" value="ECO:0007669"/>
    <property type="project" value="TreeGrafter"/>
</dbReference>
<feature type="domain" description="Ig-like" evidence="9">
    <location>
        <begin position="123"/>
        <end position="210"/>
    </location>
</feature>
<evidence type="ECO:0000313" key="10">
    <source>
        <dbReference type="Ensembl" id="ENSSTUP00000080445.1"/>
    </source>
</evidence>
<keyword evidence="5" id="KW-1133">Transmembrane helix</keyword>
<proteinExistence type="inferred from homology"/>
<keyword evidence="2" id="KW-0812">Transmembrane</keyword>
<protein>
    <recommendedName>
        <fullName evidence="9">Ig-like domain-containing protein</fullName>
    </recommendedName>
</protein>
<evidence type="ECO:0000256" key="2">
    <source>
        <dbReference type="ARBA" id="ARBA00022692"/>
    </source>
</evidence>
<evidence type="ECO:0000256" key="7">
    <source>
        <dbReference type="ARBA" id="ARBA00023157"/>
    </source>
</evidence>
<name>A0A674C9G3_SALTR</name>
<reference evidence="10" key="1">
    <citation type="submission" date="2025-08" db="UniProtKB">
        <authorList>
            <consortium name="Ensembl"/>
        </authorList>
    </citation>
    <scope>IDENTIFICATION</scope>
</reference>
<dbReference type="Gene3D" id="2.60.40.10">
    <property type="entry name" value="Immunoglobulins"/>
    <property type="match status" value="2"/>
</dbReference>
<comment type="similarity">
    <text evidence="8">Belongs to the immunoglobulin superfamily. SIGLEC (sialic acid binding Ig-like lectin) family.</text>
</comment>
<keyword evidence="4" id="KW-0130">Cell adhesion</keyword>
<organism evidence="10 11">
    <name type="scientific">Salmo trutta</name>
    <name type="common">Brown trout</name>
    <dbReference type="NCBI Taxonomy" id="8032"/>
    <lineage>
        <taxon>Eukaryota</taxon>
        <taxon>Metazoa</taxon>
        <taxon>Chordata</taxon>
        <taxon>Craniata</taxon>
        <taxon>Vertebrata</taxon>
        <taxon>Euteleostomi</taxon>
        <taxon>Actinopterygii</taxon>
        <taxon>Neopterygii</taxon>
        <taxon>Teleostei</taxon>
        <taxon>Protacanthopterygii</taxon>
        <taxon>Salmoniformes</taxon>
        <taxon>Salmonidae</taxon>
        <taxon>Salmoninae</taxon>
        <taxon>Salmo</taxon>
    </lineage>
</organism>
<dbReference type="GO" id="GO:0007155">
    <property type="term" value="P:cell adhesion"/>
    <property type="evidence" value="ECO:0007669"/>
    <property type="project" value="UniProtKB-KW"/>
</dbReference>
<keyword evidence="6" id="KW-0472">Membrane</keyword>
<evidence type="ECO:0000256" key="6">
    <source>
        <dbReference type="ARBA" id="ARBA00023136"/>
    </source>
</evidence>
<evidence type="ECO:0000256" key="3">
    <source>
        <dbReference type="ARBA" id="ARBA00022734"/>
    </source>
</evidence>
<dbReference type="InterPro" id="IPR003599">
    <property type="entry name" value="Ig_sub"/>
</dbReference>
<dbReference type="GO" id="GO:0030246">
    <property type="term" value="F:carbohydrate binding"/>
    <property type="evidence" value="ECO:0007669"/>
    <property type="project" value="UniProtKB-KW"/>
</dbReference>
<dbReference type="InParanoid" id="A0A674C9G3"/>
<dbReference type="InterPro" id="IPR013783">
    <property type="entry name" value="Ig-like_fold"/>
</dbReference>
<dbReference type="PROSITE" id="PS50835">
    <property type="entry name" value="IG_LIKE"/>
    <property type="match status" value="1"/>
</dbReference>
<dbReference type="GO" id="GO:0005886">
    <property type="term" value="C:plasma membrane"/>
    <property type="evidence" value="ECO:0007669"/>
    <property type="project" value="TreeGrafter"/>
</dbReference>
<dbReference type="InterPro" id="IPR007110">
    <property type="entry name" value="Ig-like_dom"/>
</dbReference>
<keyword evidence="3" id="KW-0430">Lectin</keyword>
<dbReference type="OMA" id="TQHIVWY"/>
<evidence type="ECO:0000256" key="8">
    <source>
        <dbReference type="ARBA" id="ARBA00038361"/>
    </source>
</evidence>
<reference evidence="10" key="2">
    <citation type="submission" date="2025-09" db="UniProtKB">
        <authorList>
            <consortium name="Ensembl"/>
        </authorList>
    </citation>
    <scope>IDENTIFICATION</scope>
</reference>
<dbReference type="Proteomes" id="UP000472277">
    <property type="component" value="Chromosome 3"/>
</dbReference>
<dbReference type="SMART" id="SM00409">
    <property type="entry name" value="IG"/>
    <property type="match status" value="2"/>
</dbReference>
<keyword evidence="11" id="KW-1185">Reference proteome</keyword>
<dbReference type="InterPro" id="IPR051036">
    <property type="entry name" value="SIGLEC"/>
</dbReference>
<dbReference type="GeneTree" id="ENSGT01150000286924"/>
<dbReference type="InterPro" id="IPR036179">
    <property type="entry name" value="Ig-like_dom_sf"/>
</dbReference>
<evidence type="ECO:0000259" key="9">
    <source>
        <dbReference type="PROSITE" id="PS50835"/>
    </source>
</evidence>
<dbReference type="PANTHER" id="PTHR12035:SF125">
    <property type="entry name" value="SIALIC ACID-BINDING IG-LIKE LECTIN 5"/>
    <property type="match status" value="1"/>
</dbReference>
<evidence type="ECO:0000256" key="5">
    <source>
        <dbReference type="ARBA" id="ARBA00022989"/>
    </source>
</evidence>
<dbReference type="Pfam" id="PF24518">
    <property type="entry name" value="Ig_CD22"/>
    <property type="match status" value="1"/>
</dbReference>
<keyword evidence="7" id="KW-1015">Disulfide bond</keyword>
<evidence type="ECO:0000256" key="1">
    <source>
        <dbReference type="ARBA" id="ARBA00004167"/>
    </source>
</evidence>
<dbReference type="AlphaFoldDB" id="A0A674C9G3"/>